<evidence type="ECO:0000313" key="2">
    <source>
        <dbReference type="EMBL" id="BCE83589.1"/>
    </source>
</evidence>
<dbReference type="Pfam" id="PF13761">
    <property type="entry name" value="DUF4166"/>
    <property type="match status" value="1"/>
</dbReference>
<dbReference type="AlphaFoldDB" id="A0A810C6N4"/>
<dbReference type="EMBL" id="AP023098">
    <property type="protein sequence ID" value="BCE83589.1"/>
    <property type="molecule type" value="Genomic_DNA"/>
</dbReference>
<sequence>MTSARLSGSSASLPTHAKLLDDRRFRALLSDEDWGRLPLATWRRFSKRVADGDSVVYVGVVDEVAFSDIGWWLAQLVRLIGGPLPTGRDTGVPMIVTVTEDGASGGQTWTRICARKRGFPQVIHSAKRFAGPTGLEEYVGFGVSMALRIAVEDQVLTFRSAAYGLQFGSLWIPLPRWLTPGDLTVTHRDLGEGAFRFTLDLTHPRYGALIHQSATFREAVS</sequence>
<feature type="domain" description="DUF4166" evidence="1">
    <location>
        <begin position="37"/>
        <end position="216"/>
    </location>
</feature>
<name>A0A810C6N4_9BRAD</name>
<dbReference type="RefSeq" id="WP_182871914.1">
    <property type="nucleotide sequence ID" value="NZ_AP022639.1"/>
</dbReference>
<reference evidence="2" key="1">
    <citation type="submission" date="2020-05" db="EMBL/GenBank/DDBJ databases">
        <title>Complete genome sequence of Bradyrhizobium diazoefficiens XF9 isolated from soybean nodule.</title>
        <authorList>
            <person name="Noda R."/>
            <person name="Kakizaki K."/>
            <person name="Minamisawa K."/>
        </authorList>
    </citation>
    <scope>NUCLEOTIDE SEQUENCE</scope>
    <source>
        <strain evidence="2">XF9</strain>
    </source>
</reference>
<gene>
    <name evidence="2" type="ORF">XF9B_50100</name>
</gene>
<protein>
    <recommendedName>
        <fullName evidence="1">DUF4166 domain-containing protein</fullName>
    </recommendedName>
</protein>
<evidence type="ECO:0000259" key="1">
    <source>
        <dbReference type="Pfam" id="PF13761"/>
    </source>
</evidence>
<accession>A0A810C6N4</accession>
<organism evidence="2">
    <name type="scientific">Bradyrhizobium diazoefficiens</name>
    <dbReference type="NCBI Taxonomy" id="1355477"/>
    <lineage>
        <taxon>Bacteria</taxon>
        <taxon>Pseudomonadati</taxon>
        <taxon>Pseudomonadota</taxon>
        <taxon>Alphaproteobacteria</taxon>
        <taxon>Hyphomicrobiales</taxon>
        <taxon>Nitrobacteraceae</taxon>
        <taxon>Bradyrhizobium</taxon>
    </lineage>
</organism>
<proteinExistence type="predicted"/>
<dbReference type="InterPro" id="IPR025311">
    <property type="entry name" value="DUF4166"/>
</dbReference>